<sequence>MKKQWKIGILIGATLLFVTVLGGCFFTKENSVFKKDIPEKNQNSTVDQKDAKKNSDDLLEKSHFQGTALLVSGDQILYQKSYGYANVKEKLPNKVKGTFPIASLQKIITGSIILELVEEDKLTLNTTLDTFYPEVDFGKSITIQDLLDHKSGILMDEKEPSELLSDQKSQINYVLDTLSVVGNKEFNYTNSNYSLLAGIISKIMGSPYQEVVKERVIDKLSLHDTYFWDDIPKNEILPKPYYYMEKDYVEDPSPTTEKLLSSLLGAGNMYMSTEDFLVFIRSLANGQLFKQDEYERLTGAKQEGYRAGIIYFDDLKYSEGSLGGYDTVIYGDQDNKNLVILFANQPAKNGMRTLSEALYDQL</sequence>
<dbReference type="OrthoDB" id="2157616at2"/>
<reference evidence="2 4" key="1">
    <citation type="submission" date="2013-02" db="EMBL/GenBank/DDBJ databases">
        <title>The Genome Sequence of Enterococcus moraviensis BAA-383.</title>
        <authorList>
            <consortium name="The Broad Institute Genome Sequencing Platform"/>
            <consortium name="The Broad Institute Genome Sequencing Center for Infectious Disease"/>
            <person name="Earl A.M."/>
            <person name="Gilmore M.S."/>
            <person name="Lebreton F."/>
            <person name="Walker B."/>
            <person name="Young S.K."/>
            <person name="Zeng Q."/>
            <person name="Gargeya S."/>
            <person name="Fitzgerald M."/>
            <person name="Haas B."/>
            <person name="Abouelleil A."/>
            <person name="Alvarado L."/>
            <person name="Arachchi H.M."/>
            <person name="Berlin A.M."/>
            <person name="Chapman S.B."/>
            <person name="Dewar J."/>
            <person name="Goldberg J."/>
            <person name="Griggs A."/>
            <person name="Gujja S."/>
            <person name="Hansen M."/>
            <person name="Howarth C."/>
            <person name="Imamovic A."/>
            <person name="Larimer J."/>
            <person name="McCowan C."/>
            <person name="Murphy C."/>
            <person name="Neiman D."/>
            <person name="Pearson M."/>
            <person name="Priest M."/>
            <person name="Roberts A."/>
            <person name="Saif S."/>
            <person name="Shea T."/>
            <person name="Sisk P."/>
            <person name="Sykes S."/>
            <person name="Wortman J."/>
            <person name="Nusbaum C."/>
            <person name="Birren B."/>
        </authorList>
    </citation>
    <scope>NUCLEOTIDE SEQUENCE [LARGE SCALE GENOMIC DNA]</scope>
    <source>
        <strain evidence="2 4">ATCC BAA-383</strain>
    </source>
</reference>
<evidence type="ECO:0000313" key="3">
    <source>
        <dbReference type="EMBL" id="EOT73129.1"/>
    </source>
</evidence>
<accession>R2TKL4</accession>
<dbReference type="PANTHER" id="PTHR46825:SF9">
    <property type="entry name" value="BETA-LACTAMASE-RELATED DOMAIN-CONTAINING PROTEIN"/>
    <property type="match status" value="1"/>
</dbReference>
<keyword evidence="5" id="KW-1185">Reference proteome</keyword>
<dbReference type="STRING" id="155617.RV09_GL000086"/>
<evidence type="ECO:0000313" key="5">
    <source>
        <dbReference type="Proteomes" id="UP000014157"/>
    </source>
</evidence>
<gene>
    <name evidence="3" type="ORF">I586_00122</name>
    <name evidence="2" type="ORF">UAY_01745</name>
</gene>
<dbReference type="InterPro" id="IPR001466">
    <property type="entry name" value="Beta-lactam-related"/>
</dbReference>
<protein>
    <recommendedName>
        <fullName evidence="1">Beta-lactamase-related domain-containing protein</fullName>
    </recommendedName>
</protein>
<dbReference type="PATRIC" id="fig|1158609.3.peg.1704"/>
<name>R2TKL4_9ENTE</name>
<dbReference type="HOGENOM" id="CLU_020027_3_1_9"/>
<dbReference type="Gene3D" id="3.40.710.10">
    <property type="entry name" value="DD-peptidase/beta-lactamase superfamily"/>
    <property type="match status" value="1"/>
</dbReference>
<evidence type="ECO:0000259" key="1">
    <source>
        <dbReference type="Pfam" id="PF00144"/>
    </source>
</evidence>
<dbReference type="Proteomes" id="UP000014157">
    <property type="component" value="Unassembled WGS sequence"/>
</dbReference>
<dbReference type="PROSITE" id="PS51257">
    <property type="entry name" value="PROKAR_LIPOPROTEIN"/>
    <property type="match status" value="1"/>
</dbReference>
<dbReference type="MEROPS" id="S12.A21"/>
<dbReference type="PANTHER" id="PTHR46825">
    <property type="entry name" value="D-ALANYL-D-ALANINE-CARBOXYPEPTIDASE/ENDOPEPTIDASE AMPH"/>
    <property type="match status" value="1"/>
</dbReference>
<dbReference type="EMBL" id="AJAS01000014">
    <property type="protein sequence ID" value="EOI00642.1"/>
    <property type="molecule type" value="Genomic_DNA"/>
</dbReference>
<feature type="domain" description="Beta-lactamase-related" evidence="1">
    <location>
        <begin position="56"/>
        <end position="352"/>
    </location>
</feature>
<dbReference type="InterPro" id="IPR050491">
    <property type="entry name" value="AmpC-like"/>
</dbReference>
<dbReference type="SUPFAM" id="SSF56601">
    <property type="entry name" value="beta-lactamase/transpeptidase-like"/>
    <property type="match status" value="1"/>
</dbReference>
<organism evidence="2 4">
    <name type="scientific">Enterococcus moraviensis ATCC BAA-383</name>
    <dbReference type="NCBI Taxonomy" id="1158609"/>
    <lineage>
        <taxon>Bacteria</taxon>
        <taxon>Bacillati</taxon>
        <taxon>Bacillota</taxon>
        <taxon>Bacilli</taxon>
        <taxon>Lactobacillales</taxon>
        <taxon>Enterococcaceae</taxon>
        <taxon>Enterococcus</taxon>
    </lineage>
</organism>
<dbReference type="Proteomes" id="UP000013781">
    <property type="component" value="Unassembled WGS sequence"/>
</dbReference>
<evidence type="ECO:0000313" key="2">
    <source>
        <dbReference type="EMBL" id="EOI00642.1"/>
    </source>
</evidence>
<dbReference type="EMBL" id="ASWB01000001">
    <property type="protein sequence ID" value="EOT73129.1"/>
    <property type="molecule type" value="Genomic_DNA"/>
</dbReference>
<reference evidence="3 5" key="2">
    <citation type="submission" date="2013-03" db="EMBL/GenBank/DDBJ databases">
        <title>The Genome Sequence of Enterococcus moraviensis BAA-383 (PacBio/Illumina hybrid assembly).</title>
        <authorList>
            <consortium name="The Broad Institute Genomics Platform"/>
            <consortium name="The Broad Institute Genome Sequencing Center for Infectious Disease"/>
            <person name="Earl A."/>
            <person name="Russ C."/>
            <person name="Gilmore M."/>
            <person name="Surin D."/>
            <person name="Walker B."/>
            <person name="Young S."/>
            <person name="Zeng Q."/>
            <person name="Gargeya S."/>
            <person name="Fitzgerald M."/>
            <person name="Haas B."/>
            <person name="Abouelleil A."/>
            <person name="Allen A.W."/>
            <person name="Alvarado L."/>
            <person name="Arachchi H.M."/>
            <person name="Berlin A.M."/>
            <person name="Chapman S.B."/>
            <person name="Gainer-Dewar J."/>
            <person name="Goldberg J."/>
            <person name="Griggs A."/>
            <person name="Gujja S."/>
            <person name="Hansen M."/>
            <person name="Howarth C."/>
            <person name="Imamovic A."/>
            <person name="Ireland A."/>
            <person name="Larimer J."/>
            <person name="McCowan C."/>
            <person name="Murphy C."/>
            <person name="Pearson M."/>
            <person name="Poon T.W."/>
            <person name="Priest M."/>
            <person name="Roberts A."/>
            <person name="Saif S."/>
            <person name="Shea T."/>
            <person name="Sisk P."/>
            <person name="Sykes S."/>
            <person name="Wortman J."/>
            <person name="Nusbaum C."/>
            <person name="Birren B."/>
        </authorList>
    </citation>
    <scope>NUCLEOTIDE SEQUENCE [LARGE SCALE GENOMIC DNA]</scope>
    <source>
        <strain evidence="3 5">ATCC BAA-383</strain>
    </source>
</reference>
<comment type="caution">
    <text evidence="2">The sequence shown here is derived from an EMBL/GenBank/DDBJ whole genome shotgun (WGS) entry which is preliminary data.</text>
</comment>
<dbReference type="InterPro" id="IPR012338">
    <property type="entry name" value="Beta-lactam/transpept-like"/>
</dbReference>
<dbReference type="eggNOG" id="COG1680">
    <property type="taxonomic scope" value="Bacteria"/>
</dbReference>
<dbReference type="Pfam" id="PF00144">
    <property type="entry name" value="Beta-lactamase"/>
    <property type="match status" value="1"/>
</dbReference>
<proteinExistence type="predicted"/>
<dbReference type="RefSeq" id="WP_010765124.1">
    <property type="nucleotide sequence ID" value="NZ_ASWB01000001.1"/>
</dbReference>
<evidence type="ECO:0000313" key="4">
    <source>
        <dbReference type="Proteomes" id="UP000013781"/>
    </source>
</evidence>
<dbReference type="AlphaFoldDB" id="R2TKL4"/>